<protein>
    <recommendedName>
        <fullName evidence="3">Autophagy-related protein 13</fullName>
    </recommendedName>
</protein>
<feature type="compositionally biased region" description="Low complexity" evidence="4">
    <location>
        <begin position="47"/>
        <end position="58"/>
    </location>
</feature>
<feature type="compositionally biased region" description="Polar residues" evidence="4">
    <location>
        <begin position="466"/>
        <end position="495"/>
    </location>
</feature>
<dbReference type="Gene3D" id="3.30.900.10">
    <property type="entry name" value="HORMA domain"/>
    <property type="match status" value="1"/>
</dbReference>
<feature type="region of interest" description="Disordered" evidence="4">
    <location>
        <begin position="1050"/>
        <end position="1177"/>
    </location>
</feature>
<dbReference type="STRING" id="1684307.A0A316UBJ6"/>
<reference evidence="6 7" key="1">
    <citation type="journal article" date="2018" name="Mol. Biol. Evol.">
        <title>Broad Genomic Sampling Reveals a Smut Pathogenic Ancestry of the Fungal Clade Ustilaginomycotina.</title>
        <authorList>
            <person name="Kijpornyongpan T."/>
            <person name="Mondo S.J."/>
            <person name="Barry K."/>
            <person name="Sandor L."/>
            <person name="Lee J."/>
            <person name="Lipzen A."/>
            <person name="Pangilinan J."/>
            <person name="LaButti K."/>
            <person name="Hainaut M."/>
            <person name="Henrissat B."/>
            <person name="Grigoriev I.V."/>
            <person name="Spatafora J.W."/>
            <person name="Aime M.C."/>
        </authorList>
    </citation>
    <scope>NUCLEOTIDE SEQUENCE [LARGE SCALE GENOMIC DNA]</scope>
    <source>
        <strain evidence="6 7">MCA 4718</strain>
    </source>
</reference>
<gene>
    <name evidence="6" type="ORF">BCV69DRAFT_311330</name>
</gene>
<comment type="similarity">
    <text evidence="1 3">Belongs to the ATG13 family. Fungi subfamily.</text>
</comment>
<feature type="domain" description="Autophagy-related protein 13 N-terminal" evidence="5">
    <location>
        <begin position="68"/>
        <end position="412"/>
    </location>
</feature>
<dbReference type="InterPro" id="IPR040182">
    <property type="entry name" value="ATG13"/>
</dbReference>
<dbReference type="GO" id="GO:1990316">
    <property type="term" value="C:Atg1/ULK1 kinase complex"/>
    <property type="evidence" value="ECO:0007669"/>
    <property type="project" value="InterPro"/>
</dbReference>
<feature type="compositionally biased region" description="Low complexity" evidence="4">
    <location>
        <begin position="1325"/>
        <end position="1346"/>
    </location>
</feature>
<feature type="region of interest" description="Disordered" evidence="4">
    <location>
        <begin position="594"/>
        <end position="692"/>
    </location>
</feature>
<dbReference type="InterPro" id="IPR018731">
    <property type="entry name" value="Atg13_N"/>
</dbReference>
<dbReference type="GO" id="GO:0000407">
    <property type="term" value="C:phagophore assembly site"/>
    <property type="evidence" value="ECO:0007669"/>
    <property type="project" value="TreeGrafter"/>
</dbReference>
<feature type="compositionally biased region" description="Low complexity" evidence="4">
    <location>
        <begin position="502"/>
        <end position="519"/>
    </location>
</feature>
<feature type="compositionally biased region" description="Polar residues" evidence="4">
    <location>
        <begin position="921"/>
        <end position="930"/>
    </location>
</feature>
<feature type="compositionally biased region" description="Polar residues" evidence="4">
    <location>
        <begin position="963"/>
        <end position="990"/>
    </location>
</feature>
<evidence type="ECO:0000313" key="6">
    <source>
        <dbReference type="EMBL" id="PWN22532.1"/>
    </source>
</evidence>
<keyword evidence="2 3" id="KW-0072">Autophagy</keyword>
<feature type="region of interest" description="Disordered" evidence="4">
    <location>
        <begin position="942"/>
        <end position="1024"/>
    </location>
</feature>
<dbReference type="RefSeq" id="XP_025349692.1">
    <property type="nucleotide sequence ID" value="XM_025494851.1"/>
</dbReference>
<dbReference type="Proteomes" id="UP000245942">
    <property type="component" value="Unassembled WGS sequence"/>
</dbReference>
<feature type="region of interest" description="Disordered" evidence="4">
    <location>
        <begin position="1"/>
        <end position="59"/>
    </location>
</feature>
<feature type="compositionally biased region" description="Low complexity" evidence="4">
    <location>
        <begin position="748"/>
        <end position="773"/>
    </location>
</feature>
<feature type="compositionally biased region" description="Polar residues" evidence="4">
    <location>
        <begin position="715"/>
        <end position="729"/>
    </location>
</feature>
<feature type="region of interest" description="Disordered" evidence="4">
    <location>
        <begin position="857"/>
        <end position="897"/>
    </location>
</feature>
<evidence type="ECO:0000259" key="5">
    <source>
        <dbReference type="Pfam" id="PF10033"/>
    </source>
</evidence>
<feature type="region of interest" description="Disordered" evidence="4">
    <location>
        <begin position="706"/>
        <end position="831"/>
    </location>
</feature>
<evidence type="ECO:0000256" key="2">
    <source>
        <dbReference type="ARBA" id="ARBA00023006"/>
    </source>
</evidence>
<dbReference type="PANTHER" id="PTHR13430">
    <property type="match status" value="1"/>
</dbReference>
<dbReference type="Pfam" id="PF10033">
    <property type="entry name" value="ATG13"/>
    <property type="match status" value="1"/>
</dbReference>
<dbReference type="InterPro" id="IPR036570">
    <property type="entry name" value="HORMA_dom_sf"/>
</dbReference>
<dbReference type="EMBL" id="KZ819323">
    <property type="protein sequence ID" value="PWN22532.1"/>
    <property type="molecule type" value="Genomic_DNA"/>
</dbReference>
<feature type="region of interest" description="Disordered" evidence="4">
    <location>
        <begin position="551"/>
        <end position="578"/>
    </location>
</feature>
<feature type="compositionally biased region" description="Basic and acidic residues" evidence="4">
    <location>
        <begin position="1360"/>
        <end position="1395"/>
    </location>
</feature>
<feature type="compositionally biased region" description="Polar residues" evidence="4">
    <location>
        <begin position="680"/>
        <end position="692"/>
    </location>
</feature>
<evidence type="ECO:0000256" key="4">
    <source>
        <dbReference type="SAM" id="MobiDB-lite"/>
    </source>
</evidence>
<feature type="compositionally biased region" description="Polar residues" evidence="4">
    <location>
        <begin position="822"/>
        <end position="831"/>
    </location>
</feature>
<dbReference type="GO" id="GO:0005829">
    <property type="term" value="C:cytosol"/>
    <property type="evidence" value="ECO:0007669"/>
    <property type="project" value="TreeGrafter"/>
</dbReference>
<feature type="region of interest" description="Disordered" evidence="4">
    <location>
        <begin position="917"/>
        <end position="936"/>
    </location>
</feature>
<sequence>MSSSPSLSQWAQRRPAGNPSEPPSPLRTHVGELGPSPLRTARGGGVEESPSSSSAGPSNTRGLDSLLYNFYAKTIAVVIASRLTHWHDIDAFDTQAKFLEDMRTIVLAEGDARDDSLLAASDASIPPASASAARQATGSGSAATARKMNRWFGILLPELEIFRDEALLWKKLSNFVPQSALEASIETPADEQMAGPGRILVPPLILDVIFDPTQLGKEHTLSLVDSRPATPARGVQRQSSAVASTVEASGVLHRPIVLERWRIDFNVFPPDVAPDIRGVYQRCISHFRSMHALIRSLPTQRLYRRLRTARIEAAQRSGDIEGSRQSQDAMPFDHLLQIGCRLGAGEPDDEDEGDELGLKYRFTSSDSTSERPTVGKTEVDSVLETNIQGFGPVVTPLGSLNVSVEYRLDVDFRVTTNRTDIGRGTSRPLSTVELASGVASIDLQPDEDYFRPKSMPTKQEGAALTRSASTRSTEGPSLAQQVASQPIPVSSQAGSGEQPVRSASSASNPSPSSSLFSQSVPGRPRLPPAGLSSLRHQSSVAAMGNIATPPTIEVGTGGMTAPPSALASALGRSPSGAEPAFLTNAVRRASMGERKFRTPSNMGGAERPSPPSPSTGASSASMRPPIPHQMRFGSYSPSSSSPLAQRLSASQSQRQTQSSQGQPRSISYSLSPTPAGISAGSVSFADSRSKSPNMSLRSVFQDYLPRNQGRGEVSSPASNRLSIGSSTGSAPRPSLQRQTSGGSEERTSSVSSTVGGSVVGGASTSGTTSVSSRPGQAPSVAPQMIQRYSRTPSYRQERRTISTSIGESHAEDGGEVARGGSSLESNQGSIYSRSWQARTEARQAMIANAMQRGSLGGIGSGSPGGPFAREYASSPTMSPAAVQRSPSSASGSSLRAIKRRGSIQDLVEMIDSRPQAVTRPTLATQASSHWPSPAAIQRVPSIGTAGTSRPSSRIVPDRVDATGASTSRTSPLQSGSYTTSDRQIPHSRTQGSGGEDIRGSGVLSSPSSAIRISSAHRPSSSPGVLLSRSAVDEMLAKMSLSVSRLAGMAGRQGSGEASGEIAPTSSPTSRFGGGVADQHIEGGYGATSPVQHTGDARRPPALRGTGPPSPSSLRRLARLSAGRSQSSLELYSPETAAFPLHSSSDRPTPRRSSSSYDDGHQPSAGGAGGSGGDHASSFDAIGLVNFEEEEPTGRLELHSEPGTPHYSFARSSNHPLHHHSSNIVGGLGVQGRSGSAGPGHGHGSRGVEMEGGLGGLSAGPTDAERLRSFGEELGSTRGRRNLSPWTRSHRGGGAGQQHHPGSAPGITTPSGSVSAGAGGAGAGAFGRAASGSHAASLLSPAPSPGNGNNGNGGGNGTARNEWEREREYRERRERREASDQAWREYQRQRDLNRDW</sequence>
<feature type="compositionally biased region" description="Gly residues" evidence="4">
    <location>
        <begin position="1347"/>
        <end position="1356"/>
    </location>
</feature>
<evidence type="ECO:0000256" key="3">
    <source>
        <dbReference type="RuleBase" id="RU361214"/>
    </source>
</evidence>
<feature type="compositionally biased region" description="Gly residues" evidence="4">
    <location>
        <begin position="1225"/>
        <end position="1241"/>
    </location>
</feature>
<proteinExistence type="inferred from homology"/>
<dbReference type="GO" id="GO:0000423">
    <property type="term" value="P:mitophagy"/>
    <property type="evidence" value="ECO:0007669"/>
    <property type="project" value="TreeGrafter"/>
</dbReference>
<dbReference type="GeneID" id="37016585"/>
<name>A0A316UBJ6_9BASI</name>
<accession>A0A316UBJ6</accession>
<dbReference type="GO" id="GO:0034497">
    <property type="term" value="P:protein localization to phagophore assembly site"/>
    <property type="evidence" value="ECO:0007669"/>
    <property type="project" value="TreeGrafter"/>
</dbReference>
<feature type="compositionally biased region" description="Low complexity" evidence="4">
    <location>
        <begin position="1004"/>
        <end position="1021"/>
    </location>
</feature>
<feature type="compositionally biased region" description="Polar residues" evidence="4">
    <location>
        <begin position="1"/>
        <end position="11"/>
    </location>
</feature>
<feature type="region of interest" description="Disordered" evidence="4">
    <location>
        <begin position="445"/>
        <end position="532"/>
    </location>
</feature>
<evidence type="ECO:0000256" key="1">
    <source>
        <dbReference type="ARBA" id="ARBA00005246"/>
    </source>
</evidence>
<dbReference type="GO" id="GO:0034727">
    <property type="term" value="P:piecemeal microautophagy of the nucleus"/>
    <property type="evidence" value="ECO:0007669"/>
    <property type="project" value="TreeGrafter"/>
</dbReference>
<evidence type="ECO:0000313" key="7">
    <source>
        <dbReference type="Proteomes" id="UP000245942"/>
    </source>
</evidence>
<feature type="compositionally biased region" description="Low complexity" evidence="4">
    <location>
        <begin position="1102"/>
        <end position="1128"/>
    </location>
</feature>
<feature type="compositionally biased region" description="Low complexity" evidence="4">
    <location>
        <begin position="633"/>
        <end position="665"/>
    </location>
</feature>
<feature type="region of interest" description="Disordered" evidence="4">
    <location>
        <begin position="1190"/>
        <end position="1395"/>
    </location>
</feature>
<keyword evidence="7" id="KW-1185">Reference proteome</keyword>
<dbReference type="OrthoDB" id="70161at2759"/>
<dbReference type="PANTHER" id="PTHR13430:SF4">
    <property type="entry name" value="AUTOPHAGY-RELATED PROTEIN 13"/>
    <property type="match status" value="1"/>
</dbReference>
<organism evidence="6 7">
    <name type="scientific">Pseudomicrostroma glucosiphilum</name>
    <dbReference type="NCBI Taxonomy" id="1684307"/>
    <lineage>
        <taxon>Eukaryota</taxon>
        <taxon>Fungi</taxon>
        <taxon>Dikarya</taxon>
        <taxon>Basidiomycota</taxon>
        <taxon>Ustilaginomycotina</taxon>
        <taxon>Exobasidiomycetes</taxon>
        <taxon>Microstromatales</taxon>
        <taxon>Microstromatales incertae sedis</taxon>
        <taxon>Pseudomicrostroma</taxon>
    </lineage>
</organism>